<dbReference type="InParanoid" id="F4RXL2"/>
<evidence type="ECO:0000256" key="1">
    <source>
        <dbReference type="SAM" id="MobiDB-lite"/>
    </source>
</evidence>
<feature type="region of interest" description="Disordered" evidence="1">
    <location>
        <begin position="53"/>
        <end position="146"/>
    </location>
</feature>
<dbReference type="RefSeq" id="XP_007413985.1">
    <property type="nucleotide sequence ID" value="XM_007413923.1"/>
</dbReference>
<dbReference type="HOGENOM" id="CLU_1525498_0_0_1"/>
<gene>
    <name evidence="2" type="ORF">MELLADRAFT_90635</name>
</gene>
<dbReference type="Proteomes" id="UP000001072">
    <property type="component" value="Unassembled WGS sequence"/>
</dbReference>
<dbReference type="KEGG" id="mlr:MELLADRAFT_90635"/>
<dbReference type="AlphaFoldDB" id="F4RXL2"/>
<dbReference type="VEuPathDB" id="FungiDB:MELLADRAFT_90635"/>
<organism evidence="3">
    <name type="scientific">Melampsora larici-populina (strain 98AG31 / pathotype 3-4-7)</name>
    <name type="common">Poplar leaf rust fungus</name>
    <dbReference type="NCBI Taxonomy" id="747676"/>
    <lineage>
        <taxon>Eukaryota</taxon>
        <taxon>Fungi</taxon>
        <taxon>Dikarya</taxon>
        <taxon>Basidiomycota</taxon>
        <taxon>Pucciniomycotina</taxon>
        <taxon>Pucciniomycetes</taxon>
        <taxon>Pucciniales</taxon>
        <taxon>Melampsoraceae</taxon>
        <taxon>Melampsora</taxon>
    </lineage>
</organism>
<feature type="compositionally biased region" description="Polar residues" evidence="1">
    <location>
        <begin position="66"/>
        <end position="82"/>
    </location>
</feature>
<proteinExistence type="predicted"/>
<accession>F4RXL2</accession>
<reference evidence="3" key="1">
    <citation type="journal article" date="2011" name="Proc. Natl. Acad. Sci. U.S.A.">
        <title>Obligate biotrophy features unraveled by the genomic analysis of rust fungi.</title>
        <authorList>
            <person name="Duplessis S."/>
            <person name="Cuomo C.A."/>
            <person name="Lin Y.-C."/>
            <person name="Aerts A."/>
            <person name="Tisserant E."/>
            <person name="Veneault-Fourrey C."/>
            <person name="Joly D.L."/>
            <person name="Hacquard S."/>
            <person name="Amselem J."/>
            <person name="Cantarel B.L."/>
            <person name="Chiu R."/>
            <person name="Coutinho P.M."/>
            <person name="Feau N."/>
            <person name="Field M."/>
            <person name="Frey P."/>
            <person name="Gelhaye E."/>
            <person name="Goldberg J."/>
            <person name="Grabherr M.G."/>
            <person name="Kodira C.D."/>
            <person name="Kohler A."/>
            <person name="Kuees U."/>
            <person name="Lindquist E.A."/>
            <person name="Lucas S.M."/>
            <person name="Mago R."/>
            <person name="Mauceli E."/>
            <person name="Morin E."/>
            <person name="Murat C."/>
            <person name="Pangilinan J.L."/>
            <person name="Park R."/>
            <person name="Pearson M."/>
            <person name="Quesneville H."/>
            <person name="Rouhier N."/>
            <person name="Sakthikumar S."/>
            <person name="Salamov A.A."/>
            <person name="Schmutz J."/>
            <person name="Selles B."/>
            <person name="Shapiro H."/>
            <person name="Tanguay P."/>
            <person name="Tuskan G.A."/>
            <person name="Henrissat B."/>
            <person name="Van de Peer Y."/>
            <person name="Rouze P."/>
            <person name="Ellis J.G."/>
            <person name="Dodds P.N."/>
            <person name="Schein J.E."/>
            <person name="Zhong S."/>
            <person name="Hamelin R.C."/>
            <person name="Grigoriev I.V."/>
            <person name="Szabo L.J."/>
            <person name="Martin F."/>
        </authorList>
    </citation>
    <scope>NUCLEOTIDE SEQUENCE [LARGE SCALE GENOMIC DNA]</scope>
    <source>
        <strain evidence="3">98AG31 / pathotype 3-4-7</strain>
    </source>
</reference>
<evidence type="ECO:0000313" key="2">
    <source>
        <dbReference type="EMBL" id="EGG02872.1"/>
    </source>
</evidence>
<keyword evidence="3" id="KW-1185">Reference proteome</keyword>
<evidence type="ECO:0000313" key="3">
    <source>
        <dbReference type="Proteomes" id="UP000001072"/>
    </source>
</evidence>
<sequence>MSNSNQKETNIANFNEIMRRTSNRLRGGSVPPPDSDVVVPAPVVANLRGTVANLRGQGRGRGRGSLTASSRNVGQKSVTPVVTLTVPGEENQTSSNAQATEGQGRAQSNSDVTPGVSNTSVIHSNGLLSRDNVDNVPNSKRERYNPPLVMPLRSEASITRVIQDYAPLPAETQLRK</sequence>
<protein>
    <submittedName>
        <fullName evidence="2">Uncharacterized protein</fullName>
    </submittedName>
</protein>
<dbReference type="EMBL" id="GL883128">
    <property type="protein sequence ID" value="EGG02872.1"/>
    <property type="molecule type" value="Genomic_DNA"/>
</dbReference>
<feature type="compositionally biased region" description="Polar residues" evidence="1">
    <location>
        <begin position="90"/>
        <end position="127"/>
    </location>
</feature>
<name>F4RXL2_MELLP</name>
<dbReference type="GeneID" id="18935640"/>